<organism evidence="1 2">
    <name type="scientific">Archaeoglobus fulgidus</name>
    <dbReference type="NCBI Taxonomy" id="2234"/>
    <lineage>
        <taxon>Archaea</taxon>
        <taxon>Methanobacteriati</taxon>
        <taxon>Methanobacteriota</taxon>
        <taxon>Archaeoglobi</taxon>
        <taxon>Archaeoglobales</taxon>
        <taxon>Archaeoglobaceae</taxon>
        <taxon>Archaeoglobus</taxon>
    </lineage>
</organism>
<evidence type="ECO:0000313" key="2">
    <source>
        <dbReference type="Proteomes" id="UP000054307"/>
    </source>
</evidence>
<evidence type="ECO:0000313" key="1">
    <source>
        <dbReference type="EMBL" id="KUJ93686.1"/>
    </source>
</evidence>
<dbReference type="Proteomes" id="UP000054307">
    <property type="component" value="Unassembled WGS sequence"/>
</dbReference>
<accession>A0A124F864</accession>
<dbReference type="EMBL" id="LGEQ01000017">
    <property type="protein sequence ID" value="KUJ93686.1"/>
    <property type="molecule type" value="Genomic_DNA"/>
</dbReference>
<name>A0A124F864_ARCFL</name>
<dbReference type="AlphaFoldDB" id="A0A124F864"/>
<feature type="non-terminal residue" evidence="1">
    <location>
        <position position="1"/>
    </location>
</feature>
<reference evidence="2" key="1">
    <citation type="journal article" date="2015" name="MBio">
        <title>Genome-Resolved Metagenomic Analysis Reveals Roles for Candidate Phyla and Other Microbial Community Members in Biogeochemical Transformations in Oil Reservoirs.</title>
        <authorList>
            <person name="Hu P."/>
            <person name="Tom L."/>
            <person name="Singh A."/>
            <person name="Thomas B.C."/>
            <person name="Baker B.J."/>
            <person name="Piceno Y.M."/>
            <person name="Andersen G.L."/>
            <person name="Banfield J.F."/>
        </authorList>
    </citation>
    <scope>NUCLEOTIDE SEQUENCE [LARGE SCALE GENOMIC DNA]</scope>
</reference>
<gene>
    <name evidence="1" type="ORF">XD40_1079</name>
</gene>
<sequence>DRREMALFAVGLWHNVFAVRVVR</sequence>
<comment type="caution">
    <text evidence="1">The sequence shown here is derived from an EMBL/GenBank/DDBJ whole genome shotgun (WGS) entry which is preliminary data.</text>
</comment>
<protein>
    <submittedName>
        <fullName evidence="1">Transposase</fullName>
    </submittedName>
</protein>
<proteinExistence type="predicted"/>